<keyword evidence="2" id="KW-1185">Reference proteome</keyword>
<name>A0A7Z0A7B7_9MICO</name>
<evidence type="ECO:0000313" key="2">
    <source>
        <dbReference type="Proteomes" id="UP000539111"/>
    </source>
</evidence>
<organism evidence="1 2">
    <name type="scientific">Spelaeicoccus albus</name>
    <dbReference type="NCBI Taxonomy" id="1280376"/>
    <lineage>
        <taxon>Bacteria</taxon>
        <taxon>Bacillati</taxon>
        <taxon>Actinomycetota</taxon>
        <taxon>Actinomycetes</taxon>
        <taxon>Micrococcales</taxon>
        <taxon>Brevibacteriaceae</taxon>
        <taxon>Spelaeicoccus</taxon>
    </lineage>
</organism>
<dbReference type="Proteomes" id="UP000539111">
    <property type="component" value="Unassembled WGS sequence"/>
</dbReference>
<accession>A0A7Z0A7B7</accession>
<sequence>MITTDNPALAQIFAARETLSFGELRSAGLSSALIRLSLTRRALVRIGRDIYTLGPEWADLDTYVRAGRRIRSMARRSEATKTASGIAVGPSAAVLWGADLLHVPTLVHLAGEARYGRRSADGVVVHGFALHPDEVTSLGGVLVTTRERTLIDCAAMLSREEAVVVVDSLLHAGARKHVARELFRRHRRIGAANIRWALDFGNGLAESAGESRARYAFNLLGLPAPELQVVLETRRGSVRLDFRWKKYRLVCAFDGKVKYGKYANGDPQNVAWNERQRELAIIDTDHEVFRLIWPDLSNLQLINRRFLDARDRAIRRFGLIV</sequence>
<comment type="caution">
    <text evidence="1">The sequence shown here is derived from an EMBL/GenBank/DDBJ whole genome shotgun (WGS) entry which is preliminary data.</text>
</comment>
<gene>
    <name evidence="1" type="ORF">BJY26_000073</name>
</gene>
<reference evidence="1 2" key="1">
    <citation type="submission" date="2020-07" db="EMBL/GenBank/DDBJ databases">
        <title>Sequencing the genomes of 1000 actinobacteria strains.</title>
        <authorList>
            <person name="Klenk H.-P."/>
        </authorList>
    </citation>
    <scope>NUCLEOTIDE SEQUENCE [LARGE SCALE GENOMIC DNA]</scope>
    <source>
        <strain evidence="1 2">DSM 26341</strain>
    </source>
</reference>
<evidence type="ECO:0000313" key="1">
    <source>
        <dbReference type="EMBL" id="NYI65767.1"/>
    </source>
</evidence>
<dbReference type="EMBL" id="JACBZP010000001">
    <property type="protein sequence ID" value="NYI65767.1"/>
    <property type="molecule type" value="Genomic_DNA"/>
</dbReference>
<protein>
    <submittedName>
        <fullName evidence="1">Putative transcriptional regulator of viral defense system</fullName>
    </submittedName>
</protein>
<dbReference type="AlphaFoldDB" id="A0A7Z0A7B7"/>
<proteinExistence type="predicted"/>
<dbReference type="RefSeq" id="WP_179424709.1">
    <property type="nucleotide sequence ID" value="NZ_JACBZP010000001.1"/>
</dbReference>